<dbReference type="EMBL" id="GBXM01018921">
    <property type="protein sequence ID" value="JAH89656.1"/>
    <property type="molecule type" value="Transcribed_RNA"/>
</dbReference>
<name>A0A0E9WH73_ANGAN</name>
<reference evidence="1" key="2">
    <citation type="journal article" date="2015" name="Fish Shellfish Immunol.">
        <title>Early steps in the European eel (Anguilla anguilla)-Vibrio vulnificus interaction in the gills: Role of the RtxA13 toxin.</title>
        <authorList>
            <person name="Callol A."/>
            <person name="Pajuelo D."/>
            <person name="Ebbesson L."/>
            <person name="Teles M."/>
            <person name="MacKenzie S."/>
            <person name="Amaro C."/>
        </authorList>
    </citation>
    <scope>NUCLEOTIDE SEQUENCE</scope>
</reference>
<protein>
    <submittedName>
        <fullName evidence="1">Uncharacterized protein</fullName>
    </submittedName>
</protein>
<dbReference type="AlphaFoldDB" id="A0A0E9WH73"/>
<accession>A0A0E9WH73</accession>
<proteinExistence type="predicted"/>
<reference evidence="1" key="1">
    <citation type="submission" date="2014-11" db="EMBL/GenBank/DDBJ databases">
        <authorList>
            <person name="Amaro Gonzalez C."/>
        </authorList>
    </citation>
    <scope>NUCLEOTIDE SEQUENCE</scope>
</reference>
<evidence type="ECO:0000313" key="1">
    <source>
        <dbReference type="EMBL" id="JAH89656.1"/>
    </source>
</evidence>
<organism evidence="1">
    <name type="scientific">Anguilla anguilla</name>
    <name type="common">European freshwater eel</name>
    <name type="synonym">Muraena anguilla</name>
    <dbReference type="NCBI Taxonomy" id="7936"/>
    <lineage>
        <taxon>Eukaryota</taxon>
        <taxon>Metazoa</taxon>
        <taxon>Chordata</taxon>
        <taxon>Craniata</taxon>
        <taxon>Vertebrata</taxon>
        <taxon>Euteleostomi</taxon>
        <taxon>Actinopterygii</taxon>
        <taxon>Neopterygii</taxon>
        <taxon>Teleostei</taxon>
        <taxon>Anguilliformes</taxon>
        <taxon>Anguillidae</taxon>
        <taxon>Anguilla</taxon>
    </lineage>
</organism>
<sequence length="80" mass="9168">MGDLQASLNIKKRTCTSDDTDFLDSCKFPSVITSTGLVWEHNDIKKEANELINKGLLDYKPLFIGHKPVITRNKWLLEYV</sequence>